<name>A0A4Y8SII6_9SPHI</name>
<feature type="signal peptide" evidence="2">
    <location>
        <begin position="1"/>
        <end position="25"/>
    </location>
</feature>
<evidence type="ECO:0000256" key="1">
    <source>
        <dbReference type="SAM" id="Phobius"/>
    </source>
</evidence>
<keyword evidence="4" id="KW-1185">Reference proteome</keyword>
<evidence type="ECO:0000313" key="3">
    <source>
        <dbReference type="EMBL" id="TFF38226.1"/>
    </source>
</evidence>
<dbReference type="Proteomes" id="UP000297540">
    <property type="component" value="Unassembled WGS sequence"/>
</dbReference>
<sequence>MKKACYLFFAIFSCITVFGVLPAGAQCAACTAAVETSSQGGSHATAGLNAGIMYLLAAPYLVVAVGGYIWYKKYRRRNVVLDLPNEKLNLN</sequence>
<feature type="transmembrane region" description="Helical" evidence="1">
    <location>
        <begin position="51"/>
        <end position="71"/>
    </location>
</feature>
<organism evidence="3 4">
    <name type="scientific">Mucilaginibacter psychrotolerans</name>
    <dbReference type="NCBI Taxonomy" id="1524096"/>
    <lineage>
        <taxon>Bacteria</taxon>
        <taxon>Pseudomonadati</taxon>
        <taxon>Bacteroidota</taxon>
        <taxon>Sphingobacteriia</taxon>
        <taxon>Sphingobacteriales</taxon>
        <taxon>Sphingobacteriaceae</taxon>
        <taxon>Mucilaginibacter</taxon>
    </lineage>
</organism>
<accession>A0A4Y8SII6</accession>
<evidence type="ECO:0000313" key="4">
    <source>
        <dbReference type="Proteomes" id="UP000297540"/>
    </source>
</evidence>
<dbReference type="RefSeq" id="WP_133229924.1">
    <property type="nucleotide sequence ID" value="NZ_SOZE01000007.1"/>
</dbReference>
<keyword evidence="1" id="KW-0812">Transmembrane</keyword>
<dbReference type="AlphaFoldDB" id="A0A4Y8SII6"/>
<gene>
    <name evidence="3" type="ORF">E2R66_09315</name>
</gene>
<evidence type="ECO:0000256" key="2">
    <source>
        <dbReference type="SAM" id="SignalP"/>
    </source>
</evidence>
<keyword evidence="1" id="KW-0472">Membrane</keyword>
<protein>
    <submittedName>
        <fullName evidence="3">Uncharacterized protein</fullName>
    </submittedName>
</protein>
<keyword evidence="2" id="KW-0732">Signal</keyword>
<dbReference type="OrthoDB" id="678747at2"/>
<proteinExistence type="predicted"/>
<comment type="caution">
    <text evidence="3">The sequence shown here is derived from an EMBL/GenBank/DDBJ whole genome shotgun (WGS) entry which is preliminary data.</text>
</comment>
<keyword evidence="1" id="KW-1133">Transmembrane helix</keyword>
<feature type="chain" id="PRO_5021387435" evidence="2">
    <location>
        <begin position="26"/>
        <end position="91"/>
    </location>
</feature>
<reference evidence="3 4" key="1">
    <citation type="journal article" date="2017" name="Int. J. Syst. Evol. Microbiol.">
        <title>Mucilaginibacterpsychrotolerans sp. nov., isolated from peatlands.</title>
        <authorList>
            <person name="Deng Y."/>
            <person name="Shen L."/>
            <person name="Xu B."/>
            <person name="Liu Y."/>
            <person name="Gu Z."/>
            <person name="Liu H."/>
            <person name="Zhou Y."/>
        </authorList>
    </citation>
    <scope>NUCLEOTIDE SEQUENCE [LARGE SCALE GENOMIC DNA]</scope>
    <source>
        <strain evidence="3 4">NH7-4</strain>
    </source>
</reference>
<dbReference type="EMBL" id="SOZE01000007">
    <property type="protein sequence ID" value="TFF38226.1"/>
    <property type="molecule type" value="Genomic_DNA"/>
</dbReference>